<accession>A0ABQ9UXD8</accession>
<reference evidence="1 2" key="1">
    <citation type="submission" date="2023-05" db="EMBL/GenBank/DDBJ databases">
        <title>B98-5 Cell Line De Novo Hybrid Assembly: An Optical Mapping Approach.</title>
        <authorList>
            <person name="Kananen K."/>
            <person name="Auerbach J.A."/>
            <person name="Kautto E."/>
            <person name="Blachly J.S."/>
        </authorList>
    </citation>
    <scope>NUCLEOTIDE SEQUENCE [LARGE SCALE GENOMIC DNA]</scope>
    <source>
        <strain evidence="1">B95-8</strain>
        <tissue evidence="1">Cell line</tissue>
    </source>
</reference>
<keyword evidence="2" id="KW-1185">Reference proteome</keyword>
<proteinExistence type="predicted"/>
<name>A0ABQ9UXD8_SAGOE</name>
<dbReference type="Proteomes" id="UP001266305">
    <property type="component" value="Unassembled WGS sequence"/>
</dbReference>
<dbReference type="EMBL" id="JASSZA010000009">
    <property type="protein sequence ID" value="KAK2101789.1"/>
    <property type="molecule type" value="Genomic_DNA"/>
</dbReference>
<evidence type="ECO:0000313" key="2">
    <source>
        <dbReference type="Proteomes" id="UP001266305"/>
    </source>
</evidence>
<organism evidence="1 2">
    <name type="scientific">Saguinus oedipus</name>
    <name type="common">Cotton-top tamarin</name>
    <name type="synonym">Oedipomidas oedipus</name>
    <dbReference type="NCBI Taxonomy" id="9490"/>
    <lineage>
        <taxon>Eukaryota</taxon>
        <taxon>Metazoa</taxon>
        <taxon>Chordata</taxon>
        <taxon>Craniata</taxon>
        <taxon>Vertebrata</taxon>
        <taxon>Euteleostomi</taxon>
        <taxon>Mammalia</taxon>
        <taxon>Eutheria</taxon>
        <taxon>Euarchontoglires</taxon>
        <taxon>Primates</taxon>
        <taxon>Haplorrhini</taxon>
        <taxon>Platyrrhini</taxon>
        <taxon>Cebidae</taxon>
        <taxon>Callitrichinae</taxon>
        <taxon>Saguinus</taxon>
    </lineage>
</organism>
<evidence type="ECO:0000313" key="1">
    <source>
        <dbReference type="EMBL" id="KAK2101789.1"/>
    </source>
</evidence>
<comment type="caution">
    <text evidence="1">The sequence shown here is derived from an EMBL/GenBank/DDBJ whole genome shotgun (WGS) entry which is preliminary data.</text>
</comment>
<protein>
    <submittedName>
        <fullName evidence="1">Uncharacterized protein</fullName>
    </submittedName>
</protein>
<sequence length="80" mass="8811">MLPFQGILTYVRHWEKELFATASRCVVNIVEKVSDHVALLVFAPGTLKANVWASVWTAQHAFTGRPLPCLSAALTALIFS</sequence>
<gene>
    <name evidence="1" type="ORF">P7K49_019455</name>
</gene>